<evidence type="ECO:0008006" key="4">
    <source>
        <dbReference type="Google" id="ProtNLM"/>
    </source>
</evidence>
<protein>
    <recommendedName>
        <fullName evidence="4">DUF4129 domain-containing protein</fullName>
    </recommendedName>
</protein>
<reference evidence="2 3" key="1">
    <citation type="submission" date="2023-08" db="EMBL/GenBank/DDBJ databases">
        <title>Achromobacter seleniivolatilans sp. nov., isolated from seleniferous soil.</title>
        <authorList>
            <person name="Zhang S."/>
            <person name="Li K."/>
            <person name="Peng J."/>
            <person name="Zhao Q."/>
            <person name="Wang H."/>
            <person name="Guo Y."/>
        </authorList>
    </citation>
    <scope>NUCLEOTIDE SEQUENCE [LARGE SCALE GENOMIC DNA]</scope>
    <source>
        <strain evidence="2 3">R39</strain>
        <plasmid evidence="2 3">unnamed</plasmid>
    </source>
</reference>
<accession>A0ABY9MAM7</accession>
<keyword evidence="2" id="KW-0614">Plasmid</keyword>
<dbReference type="EMBL" id="CP132977">
    <property type="protein sequence ID" value="WMD24038.1"/>
    <property type="molecule type" value="Genomic_DNA"/>
</dbReference>
<dbReference type="RefSeq" id="WP_306952044.1">
    <property type="nucleotide sequence ID" value="NZ_CP132977.1"/>
</dbReference>
<gene>
    <name evidence="2" type="ORF">RAS12_30875</name>
</gene>
<name>A0ABY9MAM7_9BURK</name>
<keyword evidence="1" id="KW-0472">Membrane</keyword>
<feature type="transmembrane region" description="Helical" evidence="1">
    <location>
        <begin position="47"/>
        <end position="70"/>
    </location>
</feature>
<organism evidence="2 3">
    <name type="scientific">Achromobacter seleniivolatilans</name>
    <dbReference type="NCBI Taxonomy" id="3047478"/>
    <lineage>
        <taxon>Bacteria</taxon>
        <taxon>Pseudomonadati</taxon>
        <taxon>Pseudomonadota</taxon>
        <taxon>Betaproteobacteria</taxon>
        <taxon>Burkholderiales</taxon>
        <taxon>Alcaligenaceae</taxon>
        <taxon>Achromobacter</taxon>
    </lineage>
</organism>
<sequence>MKTFEPIALPKHLLSAISGPEETRPRPPIELYDGAIQQISAVDLTSLVWITGGLALITIALAAITVVQFLRRSVVQPPVKVADPVAKSDSSCLPLSHADALSNELNRRYWAVQIAAMEHALAKHGYQFGESIDEEVALPLEVRLIVADHIMRERKSWLFPRLSAAEIAKDVQLDADSGYSLTLMDELVLCSRQLNRYIQYHNALHDQFGEANTFTEPLALRS</sequence>
<evidence type="ECO:0000313" key="3">
    <source>
        <dbReference type="Proteomes" id="UP001234798"/>
    </source>
</evidence>
<proteinExistence type="predicted"/>
<evidence type="ECO:0000313" key="2">
    <source>
        <dbReference type="EMBL" id="WMD24038.1"/>
    </source>
</evidence>
<keyword evidence="3" id="KW-1185">Reference proteome</keyword>
<dbReference type="Proteomes" id="UP001234798">
    <property type="component" value="Plasmid unnamed"/>
</dbReference>
<keyword evidence="1" id="KW-1133">Transmembrane helix</keyword>
<keyword evidence="1" id="KW-0812">Transmembrane</keyword>
<evidence type="ECO:0000256" key="1">
    <source>
        <dbReference type="SAM" id="Phobius"/>
    </source>
</evidence>
<geneLocation type="plasmid" evidence="2 3">
    <name>unnamed</name>
</geneLocation>